<feature type="transmembrane region" description="Helical" evidence="1">
    <location>
        <begin position="437"/>
        <end position="458"/>
    </location>
</feature>
<dbReference type="Proteomes" id="UP000651482">
    <property type="component" value="Unassembled WGS sequence"/>
</dbReference>
<keyword evidence="1" id="KW-0472">Membrane</keyword>
<feature type="transmembrane region" description="Helical" evidence="1">
    <location>
        <begin position="363"/>
        <end position="380"/>
    </location>
</feature>
<dbReference type="InterPro" id="IPR018580">
    <property type="entry name" value="Uncharacterised_YfhO"/>
</dbReference>
<feature type="transmembrane region" description="Helical" evidence="1">
    <location>
        <begin position="339"/>
        <end position="357"/>
    </location>
</feature>
<dbReference type="PANTHER" id="PTHR38454:SF1">
    <property type="entry name" value="INTEGRAL MEMBRANE PROTEIN"/>
    <property type="match status" value="1"/>
</dbReference>
<feature type="transmembrane region" description="Helical" evidence="1">
    <location>
        <begin position="770"/>
        <end position="788"/>
    </location>
</feature>
<dbReference type="RefSeq" id="WP_249319689.1">
    <property type="nucleotide sequence ID" value="NZ_JACRSN010000011.1"/>
</dbReference>
<dbReference type="Pfam" id="PF09586">
    <property type="entry name" value="YfhO"/>
    <property type="match status" value="2"/>
</dbReference>
<feature type="transmembrane region" description="Helical" evidence="1">
    <location>
        <begin position="144"/>
        <end position="164"/>
    </location>
</feature>
<feature type="transmembrane region" description="Helical" evidence="1">
    <location>
        <begin position="189"/>
        <end position="218"/>
    </location>
</feature>
<feature type="transmembrane region" description="Helical" evidence="1">
    <location>
        <begin position="232"/>
        <end position="258"/>
    </location>
</feature>
<feature type="transmembrane region" description="Helical" evidence="1">
    <location>
        <begin position="20"/>
        <end position="41"/>
    </location>
</feature>
<comment type="caution">
    <text evidence="2">The sequence shown here is derived from an EMBL/GenBank/DDBJ whole genome shotgun (WGS) entry which is preliminary data.</text>
</comment>
<feature type="transmembrane region" description="Helical" evidence="1">
    <location>
        <begin position="465"/>
        <end position="487"/>
    </location>
</feature>
<feature type="transmembrane region" description="Helical" evidence="1">
    <location>
        <begin position="308"/>
        <end position="327"/>
    </location>
</feature>
<feature type="transmembrane region" description="Helical" evidence="1">
    <location>
        <begin position="108"/>
        <end position="132"/>
    </location>
</feature>
<proteinExistence type="predicted"/>
<accession>A0A926D7W2</accession>
<dbReference type="AlphaFoldDB" id="A0A926D7W2"/>
<keyword evidence="3" id="KW-1185">Reference proteome</keyword>
<keyword evidence="1" id="KW-1133">Transmembrane helix</keyword>
<keyword evidence="1" id="KW-0812">Transmembrane</keyword>
<protein>
    <submittedName>
        <fullName evidence="2">YfhO family protein</fullName>
    </submittedName>
</protein>
<organism evidence="2 3">
    <name type="scientific">Yeguia hominis</name>
    <dbReference type="NCBI Taxonomy" id="2763662"/>
    <lineage>
        <taxon>Bacteria</taxon>
        <taxon>Bacillati</taxon>
        <taxon>Bacillota</taxon>
        <taxon>Clostridia</taxon>
        <taxon>Eubacteriales</taxon>
        <taxon>Yeguiaceae</taxon>
        <taxon>Yeguia</taxon>
    </lineage>
</organism>
<name>A0A926D7W2_9FIRM</name>
<feature type="transmembrane region" description="Helical" evidence="1">
    <location>
        <begin position="392"/>
        <end position="409"/>
    </location>
</feature>
<dbReference type="EMBL" id="JACRSN010000011">
    <property type="protein sequence ID" value="MBC8534040.1"/>
    <property type="molecule type" value="Genomic_DNA"/>
</dbReference>
<evidence type="ECO:0000313" key="3">
    <source>
        <dbReference type="Proteomes" id="UP000651482"/>
    </source>
</evidence>
<dbReference type="PANTHER" id="PTHR38454">
    <property type="entry name" value="INTEGRAL MEMBRANE PROTEIN-RELATED"/>
    <property type="match status" value="1"/>
</dbReference>
<evidence type="ECO:0000256" key="1">
    <source>
        <dbReference type="SAM" id="Phobius"/>
    </source>
</evidence>
<reference evidence="2" key="1">
    <citation type="submission" date="2020-08" db="EMBL/GenBank/DDBJ databases">
        <title>Genome public.</title>
        <authorList>
            <person name="Liu C."/>
            <person name="Sun Q."/>
        </authorList>
    </citation>
    <scope>NUCLEOTIDE SEQUENCE</scope>
    <source>
        <strain evidence="2">NSJ-40</strain>
    </source>
</reference>
<sequence length="843" mass="96886">MNFEHEKQLDAAGKRGLNGYWKAFLYGLAISFCIFLPFLIVDKGYFLYYGDFNVQQVPFYQMCHDAIRSGNVRWSWTTDLGANFVGSYSFYLLGSPFFWLTIPFPSKAVPYLMAPLLMLKFACAALAGFTFLRRYVRREESAILGALLYAFSGFSIYNVFFNHFHEAIISFPFLLAALDEYMYTRRRGVFALAVFACCFVNYYFFVGQVTFCLIYWFLRMFSRSWEIRPRDFLLLFFEAVVGVLLSCVLLIPSVLAVLQNPRVSNAPMGWNALIYNKNQRYLHILECFFFPPDIPARPNFTPDSESKWASLGAWLPLFSMTGVIAWLQQRRKHWLKKLLYVLFAMAFVPLLNSMFQLFNASYYARWFYMLTLMMALATVMALERPGVDWKRAICWTTVITLCIALPIGLMPHESDDIKDIHGNPVVLYGLEQYPTRFWSYVAIALFCLFLLSILFAFFRKHRKIFFRITIWSVSFLSILYSIFVISLGKTQSEAANVHLIPYALNNGEDLDLPGDLQNVRSDFYDSMDNSAMYWQIPSIQAFHSIVPGSIMEFYPSIDVTRDVGSRADTTHVGLRALTSCRWLFDDMDDNAYFGGEKKDSPLMPGWTYYDTQNGFDIWENEYYIPMGFSYRYYVTPEQYEETPKTDREQLLLKAMVLSDEQAKKYASCISPLPDFGTYHYSDAEYFADCLTLQAASCSSFSHDNTGFTAEISALSSELVFFSVPYESGWTATVNGEPVDVEKVSVGFMAVQVPAGDNTIRFEYETPGLKLGLLVSAGALLLLLFYLFLARRLRLDRTFTPAGYFRSPYHCKPFSVYKQACHCQFPDSSAALAEPPEKERSDTL</sequence>
<gene>
    <name evidence="2" type="ORF">IAG03_08505</name>
</gene>
<evidence type="ECO:0000313" key="2">
    <source>
        <dbReference type="EMBL" id="MBC8534040.1"/>
    </source>
</evidence>